<gene>
    <name evidence="1" type="ORF">GRF59_01230</name>
</gene>
<dbReference type="Proteomes" id="UP000460318">
    <property type="component" value="Unassembled WGS sequence"/>
</dbReference>
<proteinExistence type="predicted"/>
<dbReference type="EMBL" id="WUBI01000001">
    <property type="protein sequence ID" value="MWV42240.1"/>
    <property type="molecule type" value="Genomic_DNA"/>
</dbReference>
<evidence type="ECO:0008006" key="3">
    <source>
        <dbReference type="Google" id="ProtNLM"/>
    </source>
</evidence>
<reference evidence="1 2" key="1">
    <citation type="submission" date="2019-12" db="EMBL/GenBank/DDBJ databases">
        <title>Paenibacillus sp. nov., an endophytic bacterium isolated from the stem of Dendrobium.</title>
        <authorList>
            <person name="Zhao R."/>
        </authorList>
    </citation>
    <scope>NUCLEOTIDE SEQUENCE [LARGE SCALE GENOMIC DNA]</scope>
    <source>
        <strain evidence="1 2">HJL G12</strain>
    </source>
</reference>
<dbReference type="RefSeq" id="WP_160495857.1">
    <property type="nucleotide sequence ID" value="NZ_WUBI01000001.1"/>
</dbReference>
<comment type="caution">
    <text evidence="1">The sequence shown here is derived from an EMBL/GenBank/DDBJ whole genome shotgun (WGS) entry which is preliminary data.</text>
</comment>
<evidence type="ECO:0000313" key="1">
    <source>
        <dbReference type="EMBL" id="MWV42240.1"/>
    </source>
</evidence>
<accession>A0A7X3IGT4</accession>
<evidence type="ECO:0000313" key="2">
    <source>
        <dbReference type="Proteomes" id="UP000460318"/>
    </source>
</evidence>
<organism evidence="1 2">
    <name type="scientific">Paenibacillus dendrobii</name>
    <dbReference type="NCBI Taxonomy" id="2691084"/>
    <lineage>
        <taxon>Bacteria</taxon>
        <taxon>Bacillati</taxon>
        <taxon>Bacillota</taxon>
        <taxon>Bacilli</taxon>
        <taxon>Bacillales</taxon>
        <taxon>Paenibacillaceae</taxon>
        <taxon>Paenibacillus</taxon>
    </lineage>
</organism>
<sequence>MKEKEINCLRCQEKMTQVDNISKVGEAGLVITKSTGFFKSKMSRVLPFVCPSCGHIELFAVDNPSQFYDL</sequence>
<dbReference type="AlphaFoldDB" id="A0A7X3IGT4"/>
<keyword evidence="2" id="KW-1185">Reference proteome</keyword>
<name>A0A7X3IGT4_9BACL</name>
<protein>
    <recommendedName>
        <fullName evidence="3">Nucleic acid-binding protein</fullName>
    </recommendedName>
</protein>